<accession>A0A8X6XYY9</accession>
<keyword evidence="1" id="KW-0732">Signal</keyword>
<sequence length="130" mass="15290">MIRIIYFLALFYTVTCQLVKDDDECKKDKYKLLQVFYNLVEDGEAPECIYELKLQKFQIKGIENDEDDVEIYKEYVNYLESLDEEQLETVQDCVNLTGMIAMEKIADEIQEECGEEIVEFGQKMINGEDL</sequence>
<dbReference type="AlphaFoldDB" id="A0A8X6XYY9"/>
<evidence type="ECO:0000313" key="2">
    <source>
        <dbReference type="EMBL" id="GFY61621.1"/>
    </source>
</evidence>
<proteinExistence type="predicted"/>
<gene>
    <name evidence="2" type="ORF">TNIN_143301</name>
</gene>
<protein>
    <submittedName>
        <fullName evidence="2">Uncharacterized protein</fullName>
    </submittedName>
</protein>
<dbReference type="EMBL" id="BMAV01013721">
    <property type="protein sequence ID" value="GFY61621.1"/>
    <property type="molecule type" value="Genomic_DNA"/>
</dbReference>
<feature type="signal peptide" evidence="1">
    <location>
        <begin position="1"/>
        <end position="16"/>
    </location>
</feature>
<comment type="caution">
    <text evidence="2">The sequence shown here is derived from an EMBL/GenBank/DDBJ whole genome shotgun (WGS) entry which is preliminary data.</text>
</comment>
<dbReference type="Proteomes" id="UP000886998">
    <property type="component" value="Unassembled WGS sequence"/>
</dbReference>
<evidence type="ECO:0000256" key="1">
    <source>
        <dbReference type="SAM" id="SignalP"/>
    </source>
</evidence>
<organism evidence="2 3">
    <name type="scientific">Trichonephila inaurata madagascariensis</name>
    <dbReference type="NCBI Taxonomy" id="2747483"/>
    <lineage>
        <taxon>Eukaryota</taxon>
        <taxon>Metazoa</taxon>
        <taxon>Ecdysozoa</taxon>
        <taxon>Arthropoda</taxon>
        <taxon>Chelicerata</taxon>
        <taxon>Arachnida</taxon>
        <taxon>Araneae</taxon>
        <taxon>Araneomorphae</taxon>
        <taxon>Entelegynae</taxon>
        <taxon>Araneoidea</taxon>
        <taxon>Nephilidae</taxon>
        <taxon>Trichonephila</taxon>
        <taxon>Trichonephila inaurata</taxon>
    </lineage>
</organism>
<name>A0A8X6XYY9_9ARAC</name>
<evidence type="ECO:0000313" key="3">
    <source>
        <dbReference type="Proteomes" id="UP000886998"/>
    </source>
</evidence>
<reference evidence="2" key="1">
    <citation type="submission" date="2020-08" db="EMBL/GenBank/DDBJ databases">
        <title>Multicomponent nature underlies the extraordinary mechanical properties of spider dragline silk.</title>
        <authorList>
            <person name="Kono N."/>
            <person name="Nakamura H."/>
            <person name="Mori M."/>
            <person name="Yoshida Y."/>
            <person name="Ohtoshi R."/>
            <person name="Malay A.D."/>
            <person name="Moran D.A.P."/>
            <person name="Tomita M."/>
            <person name="Numata K."/>
            <person name="Arakawa K."/>
        </authorList>
    </citation>
    <scope>NUCLEOTIDE SEQUENCE</scope>
</reference>
<keyword evidence="3" id="KW-1185">Reference proteome</keyword>
<feature type="chain" id="PRO_5036448866" evidence="1">
    <location>
        <begin position="17"/>
        <end position="130"/>
    </location>
</feature>